<dbReference type="AlphaFoldDB" id="A0A415DAQ0"/>
<name>A0A415DAQ0_PHOVU</name>
<dbReference type="EMBL" id="QRMN01000119">
    <property type="protein sequence ID" value="RHJ67027.1"/>
    <property type="molecule type" value="Genomic_DNA"/>
</dbReference>
<comment type="caution">
    <text evidence="1">The sequence shown here is derived from an EMBL/GenBank/DDBJ whole genome shotgun (WGS) entry which is preliminary data.</text>
</comment>
<evidence type="ECO:0000313" key="2">
    <source>
        <dbReference type="Proteomes" id="UP000283958"/>
    </source>
</evidence>
<organism evidence="1 2">
    <name type="scientific">Phocaeicola vulgatus</name>
    <name type="common">Bacteroides vulgatus</name>
    <dbReference type="NCBI Taxonomy" id="821"/>
    <lineage>
        <taxon>Bacteria</taxon>
        <taxon>Pseudomonadati</taxon>
        <taxon>Bacteroidota</taxon>
        <taxon>Bacteroidia</taxon>
        <taxon>Bacteroidales</taxon>
        <taxon>Bacteroidaceae</taxon>
        <taxon>Phocaeicola</taxon>
    </lineage>
</organism>
<sequence length="893" mass="104257">MRIIIFIILLCINLLHIKAQVEERVVEGCIISQDSSNYKKTLPYATVSVWELPDSNFVKGGTTNNCGNFLIKYKVNKSTKAFLKISYLGMHDNIYILSNYQQEDVDTIILLDRDFQLDEISVLATKPQIIQKKDTTIIDTEAFKIPLNSYLNEFLSRIPGLVYNKNTNSLKYNGRPIQSIRLNGKPFFDGNIQTVLERLPTFYIDKINIYQSKKNDDSYSRSDNLFILDLKTKAAFNGAFLNSIEGGYGSNNKQYINIQTNYFEENGTNLSFFAERSNKELYNKYDGNMSHNVGINGHKQINEQVTIAGSINYNNIINGAYSEKYEEQYLNPTNFYSFTKNENSNKTNKLNYRTFIDWKPSNKTSFLFDLGYDYSSNYSFSNNQTLTLNRYSDLLKYDWQEISDSIKLNKNTLNSTSEYKSHNFQLTNKWIQKISDKIDSEVTIDYNHIVFKGKDKSNSTIFYHTLDSLYNKEQVAMIPNNRFEISTSFNFIYKLKDNLLIEPYYSINYNNENLVRDVYYLDNKENKSTTYIDSLSYKTKSNSTMHNFGLNIQYKLTNWEIKSKLQYSPLRRNIIQSYFDNQADTILKNCDVKYDLKSTWSKNNIYISLYYEGYTSQPELGMMLSTKNTNNPLNVYKGNPLLKRTFLHSISGYVSGIFGLSTNVNFNIKSNDITEHILYNSRTGYKEITPININGNWDFNSSISWNKTHKSFTYSAYNNIFYNNKRLLINEISSNDTYNSITKDLGVNVKGQISFRPSWGNIDFFGEYSLYQSINSLEQNKMSIMNYKVGLNNVIDIFRNLQFNSNFSYLYRYGDNIDTSLKSEILWNIDLIYKPFKKGNLIFTFSWIDIFSQRKNFVINSTAEKKYEYKTNQVPTFILLSLKYSFEFNKAKK</sequence>
<dbReference type="Proteomes" id="UP000283958">
    <property type="component" value="Unassembled WGS sequence"/>
</dbReference>
<dbReference type="RefSeq" id="WP_118328051.1">
    <property type="nucleotide sequence ID" value="NZ_CACRTA010000021.1"/>
</dbReference>
<proteinExistence type="predicted"/>
<protein>
    <submittedName>
        <fullName evidence="1">Uncharacterized protein</fullName>
    </submittedName>
</protein>
<dbReference type="SUPFAM" id="SSF56935">
    <property type="entry name" value="Porins"/>
    <property type="match status" value="1"/>
</dbReference>
<gene>
    <name evidence="1" type="ORF">DW105_22865</name>
</gene>
<reference evidence="1 2" key="1">
    <citation type="submission" date="2018-08" db="EMBL/GenBank/DDBJ databases">
        <title>A genome reference for cultivated species of the human gut microbiota.</title>
        <authorList>
            <person name="Zou Y."/>
            <person name="Xue W."/>
            <person name="Luo G."/>
        </authorList>
    </citation>
    <scope>NUCLEOTIDE SEQUENCE [LARGE SCALE GENOMIC DNA]</scope>
    <source>
        <strain evidence="1 2">AM09-18</strain>
    </source>
</reference>
<evidence type="ECO:0000313" key="1">
    <source>
        <dbReference type="EMBL" id="RHJ67027.1"/>
    </source>
</evidence>
<accession>A0A415DAQ0</accession>